<dbReference type="InterPro" id="IPR058548">
    <property type="entry name" value="MlaB-like_STAS"/>
</dbReference>
<dbReference type="RefSeq" id="WP_372565867.1">
    <property type="nucleotide sequence ID" value="NZ_JBGOSP010000028.1"/>
</dbReference>
<dbReference type="InterPro" id="IPR003658">
    <property type="entry name" value="Anti-sigma_ant"/>
</dbReference>
<dbReference type="Pfam" id="PF13466">
    <property type="entry name" value="STAS_2"/>
    <property type="match status" value="1"/>
</dbReference>
<dbReference type="PANTHER" id="PTHR33495:SF2">
    <property type="entry name" value="ANTI-SIGMA FACTOR ANTAGONIST TM_1081-RELATED"/>
    <property type="match status" value="1"/>
</dbReference>
<proteinExistence type="inferred from homology"/>
<reference evidence="4 5" key="1">
    <citation type="submission" date="2024-08" db="EMBL/GenBank/DDBJ databases">
        <title>Genome sequence of Streptomyces aureus CACIA-1.46HGO.</title>
        <authorList>
            <person name="Evangelista-Martinez Z."/>
        </authorList>
    </citation>
    <scope>NUCLEOTIDE SEQUENCE [LARGE SCALE GENOMIC DNA]</scope>
    <source>
        <strain evidence="4 5">CACIA-1.46HGO</strain>
    </source>
</reference>
<comment type="caution">
    <text evidence="4">The sequence shown here is derived from an EMBL/GenBank/DDBJ whole genome shotgun (WGS) entry which is preliminary data.</text>
</comment>
<evidence type="ECO:0000259" key="3">
    <source>
        <dbReference type="PROSITE" id="PS50801"/>
    </source>
</evidence>
<dbReference type="InterPro" id="IPR036513">
    <property type="entry name" value="STAS_dom_sf"/>
</dbReference>
<dbReference type="PANTHER" id="PTHR33495">
    <property type="entry name" value="ANTI-SIGMA FACTOR ANTAGONIST TM_1081-RELATED-RELATED"/>
    <property type="match status" value="1"/>
</dbReference>
<dbReference type="SUPFAM" id="SSF52091">
    <property type="entry name" value="SpoIIaa-like"/>
    <property type="match status" value="1"/>
</dbReference>
<dbReference type="InterPro" id="IPR002645">
    <property type="entry name" value="STAS_dom"/>
</dbReference>
<keyword evidence="5" id="KW-1185">Reference proteome</keyword>
<accession>A0ABV4SVA5</accession>
<feature type="domain" description="STAS" evidence="3">
    <location>
        <begin position="4"/>
        <end position="112"/>
    </location>
</feature>
<evidence type="ECO:0000313" key="4">
    <source>
        <dbReference type="EMBL" id="MFA3841712.1"/>
    </source>
</evidence>
<dbReference type="NCBIfam" id="TIGR00377">
    <property type="entry name" value="ant_ant_sig"/>
    <property type="match status" value="1"/>
</dbReference>
<sequence length="118" mass="12398">MSPLRIRTRTTRSGPVIELAGELDHDTAPEIRDLLPSLPIKHGQQLVVDLGGLTCCDSSGITVLIAARNIALAAHSTIVLAGVPDVVSRILRIVGLDQVLPTHPTAEAAEAAWMPPTG</sequence>
<gene>
    <name evidence="4" type="ORF">ACEG43_36900</name>
</gene>
<dbReference type="Proteomes" id="UP001571476">
    <property type="component" value="Unassembled WGS sequence"/>
</dbReference>
<dbReference type="PROSITE" id="PS50801">
    <property type="entry name" value="STAS"/>
    <property type="match status" value="1"/>
</dbReference>
<dbReference type="Gene3D" id="3.30.750.24">
    <property type="entry name" value="STAS domain"/>
    <property type="match status" value="1"/>
</dbReference>
<evidence type="ECO:0000313" key="5">
    <source>
        <dbReference type="Proteomes" id="UP001571476"/>
    </source>
</evidence>
<dbReference type="CDD" id="cd07043">
    <property type="entry name" value="STAS_anti-anti-sigma_factors"/>
    <property type="match status" value="1"/>
</dbReference>
<comment type="similarity">
    <text evidence="1 2">Belongs to the anti-sigma-factor antagonist family.</text>
</comment>
<name>A0ABV4SVA5_9ACTN</name>
<protein>
    <recommendedName>
        <fullName evidence="2">Anti-sigma factor antagonist</fullName>
    </recommendedName>
</protein>
<evidence type="ECO:0000256" key="1">
    <source>
        <dbReference type="ARBA" id="ARBA00009013"/>
    </source>
</evidence>
<evidence type="ECO:0000256" key="2">
    <source>
        <dbReference type="RuleBase" id="RU003749"/>
    </source>
</evidence>
<dbReference type="EMBL" id="JBGOSP010000028">
    <property type="protein sequence ID" value="MFA3841712.1"/>
    <property type="molecule type" value="Genomic_DNA"/>
</dbReference>
<organism evidence="4 5">
    <name type="scientific">Streptomyces aureus</name>
    <dbReference type="NCBI Taxonomy" id="193461"/>
    <lineage>
        <taxon>Bacteria</taxon>
        <taxon>Bacillati</taxon>
        <taxon>Actinomycetota</taxon>
        <taxon>Actinomycetes</taxon>
        <taxon>Kitasatosporales</taxon>
        <taxon>Streptomycetaceae</taxon>
        <taxon>Streptomyces</taxon>
    </lineage>
</organism>